<protein>
    <submittedName>
        <fullName evidence="1">Uncharacterized protein</fullName>
    </submittedName>
</protein>
<organism evidence="1 2">
    <name type="scientific">Cuscuta epithymum</name>
    <dbReference type="NCBI Taxonomy" id="186058"/>
    <lineage>
        <taxon>Eukaryota</taxon>
        <taxon>Viridiplantae</taxon>
        <taxon>Streptophyta</taxon>
        <taxon>Embryophyta</taxon>
        <taxon>Tracheophyta</taxon>
        <taxon>Spermatophyta</taxon>
        <taxon>Magnoliopsida</taxon>
        <taxon>eudicotyledons</taxon>
        <taxon>Gunneridae</taxon>
        <taxon>Pentapetalae</taxon>
        <taxon>asterids</taxon>
        <taxon>lamiids</taxon>
        <taxon>Solanales</taxon>
        <taxon>Convolvulaceae</taxon>
        <taxon>Cuscuteae</taxon>
        <taxon>Cuscuta</taxon>
        <taxon>Cuscuta subgen. Cuscuta</taxon>
    </lineage>
</organism>
<evidence type="ECO:0000313" key="2">
    <source>
        <dbReference type="Proteomes" id="UP001152523"/>
    </source>
</evidence>
<dbReference type="EMBL" id="CAMAPF010000980">
    <property type="protein sequence ID" value="CAH9134172.1"/>
    <property type="molecule type" value="Genomic_DNA"/>
</dbReference>
<reference evidence="1" key="1">
    <citation type="submission" date="2022-07" db="EMBL/GenBank/DDBJ databases">
        <authorList>
            <person name="Macas J."/>
            <person name="Novak P."/>
            <person name="Neumann P."/>
        </authorList>
    </citation>
    <scope>NUCLEOTIDE SEQUENCE</scope>
</reference>
<accession>A0AAV0FF31</accession>
<proteinExistence type="predicted"/>
<keyword evidence="2" id="KW-1185">Reference proteome</keyword>
<name>A0AAV0FF31_9ASTE</name>
<comment type="caution">
    <text evidence="1">The sequence shown here is derived from an EMBL/GenBank/DDBJ whole genome shotgun (WGS) entry which is preliminary data.</text>
</comment>
<gene>
    <name evidence="1" type="ORF">CEPIT_LOCUS33508</name>
</gene>
<evidence type="ECO:0000313" key="1">
    <source>
        <dbReference type="EMBL" id="CAH9134172.1"/>
    </source>
</evidence>
<dbReference type="Proteomes" id="UP001152523">
    <property type="component" value="Unassembled WGS sequence"/>
</dbReference>
<sequence length="14" mass="1605">MEPPVPDLKPIYCC</sequence>